<dbReference type="Proteomes" id="UP000448038">
    <property type="component" value="Unassembled WGS sequence"/>
</dbReference>
<evidence type="ECO:0008006" key="3">
    <source>
        <dbReference type="Google" id="ProtNLM"/>
    </source>
</evidence>
<comment type="caution">
    <text evidence="1">The sequence shown here is derived from an EMBL/GenBank/DDBJ whole genome shotgun (WGS) entry which is preliminary data.</text>
</comment>
<dbReference type="RefSeq" id="WP_155656448.1">
    <property type="nucleotide sequence ID" value="NZ_WOBN01000027.1"/>
</dbReference>
<name>A0A844P6K0_ALIFS</name>
<evidence type="ECO:0000313" key="2">
    <source>
        <dbReference type="Proteomes" id="UP000448038"/>
    </source>
</evidence>
<dbReference type="InterPro" id="IPR027417">
    <property type="entry name" value="P-loop_NTPase"/>
</dbReference>
<dbReference type="EMBL" id="WOBN01000027">
    <property type="protein sequence ID" value="MUK50777.1"/>
    <property type="molecule type" value="Genomic_DNA"/>
</dbReference>
<accession>A0A844P6K0</accession>
<dbReference type="SUPFAM" id="SSF52540">
    <property type="entry name" value="P-loop containing nucleoside triphosphate hydrolases"/>
    <property type="match status" value="1"/>
</dbReference>
<organism evidence="1 2">
    <name type="scientific">Aliivibrio fischeri</name>
    <name type="common">Vibrio fischeri</name>
    <dbReference type="NCBI Taxonomy" id="668"/>
    <lineage>
        <taxon>Bacteria</taxon>
        <taxon>Pseudomonadati</taxon>
        <taxon>Pseudomonadota</taxon>
        <taxon>Gammaproteobacteria</taxon>
        <taxon>Vibrionales</taxon>
        <taxon>Vibrionaceae</taxon>
        <taxon>Aliivibrio</taxon>
    </lineage>
</organism>
<proteinExistence type="predicted"/>
<evidence type="ECO:0000313" key="1">
    <source>
        <dbReference type="EMBL" id="MUK50777.1"/>
    </source>
</evidence>
<sequence length="1495" mass="171637">MIDFSSINTFNKGPRESFEDLICVLARRETPENGVEFQPNDGCGGDGGVEALWILDNGKKIGYQAKFFTAIGDSQWSQMDESVKQALKVHPELQTYIFAIPKDLTPPRGTKGKSQREKWNERVIKWKGWAKEKSIDLKFELWSETSLKEMLLREGNASLIKLWFGCDVLNDSWFKDQISAAKRALDDRFNPHDHVEVSIESLFDTMARGPGITKKLVDAFTDFEESKVPTIEFTSTVHAPDTDALLIANDAWQELVELKGSFTHDFTKKWNIESATIILDRLQDAVWTLERQYTSIEKNTLVKDDQNKLENVARSLRALSSSCSSLDEILRGSNLQAEILQCAVVYGPAGAGKSHILGQVAEQRSCAGLPTVLTLGQSFSTSVFWEQFGGICGLEGRTVDDVLGTFNAAGERKGERTILLFDAINEGVGAHYWKHNLPEVVSAIQKYPHLSAVFSCRDEYLPYAIPDTLLKKLPKFMINGFSTPEELEQAAIRYLDTKGIARPNTPWLSPEFSNPLFLKTASEALHAKGLTEFPRGLNGISQTMALYLDALSWRTGIDTANSDTISSSIKKCVGLVANKMAMSGCDFIEIEDAITFADESFKGRTAPEGKTWLQVLIETSLFRRDPSPYSEHLDPFNPPSELVRFSFQRFQNHLMATYLVSKISIVQIYAAFDTGAPLNFLFYDGQPENGFHYQYAGLVSALSTIYPEKFGVEFAKTLPNWELHWKRGQPLQESFSESFKWRNTDAFSDDTRKLLNRLDNYSVDPLGLILEVSMTIDHPFNAIHLHERLKQLQMPKRDSYWTRWVNWTSREELNQVERIVSWALSKHSRTANLKHLELASLVLAWSLSSSHKTLRDRATKALTTLFLVNSNIFIFLLEKLHDCDDPYVIERLYAAAFGACCIDQSSERLNIYSNEVFAKVFADKQPPIALLTRDYALGVIELANSKSALNGDIKLEDCYHPLNSEPPIFGLNKDAVEQIAEKRGGKEIFSSASSEWGDYGKYSIPGRVNNFLTTPLAAPKPISKKELKQAFIEEVIQPYTERVKALEEYKNASSSTDKAMLFSLIDSEIDTNEDTADTQDDLVAQKRRRLESLLDEKERERLSLDYFRDDGGYENFEKIDVQQCRLWITKRAYELGWNSKLFPRDGDGYGISNSRHENDLERIGKKYQRIALDEIQARLADNYWALEGWSEEPCIYRYSHHDFRRNIEPTILPFEKQNHPSESWIVEPIIELPKVAEENLKQWPFEEDPTQTIIEKISRVDEDNKNWSVLYEFNCASEKYKGPRIGMHGMRYEEFRFFYCIFLKKGSARKLAEFLKKKGRLDVDSFKPREFTDGPYLREAYWRNTWESEKFSERLWNGPDECTFAVPTVNYHWESHLDKSLPNGFSNYMPQKWFAEELELSMSNCEPNKWLNKHDEVVLQTQEPYKHQTAVVINEDTLHFYADKFDIEPIWIMIAERNTWPNGNNNESCWRRSEGVVWREGATWQQVRWNKDTKR</sequence>
<protein>
    <recommendedName>
        <fullName evidence="3">ATP-binding protein</fullName>
    </recommendedName>
</protein>
<reference evidence="1 2" key="1">
    <citation type="submission" date="2019-11" db="EMBL/GenBank/DDBJ databases">
        <title>Using colonization assays and comparative genomics to discover symbiosis behaviors and factors in Vibrio fischeri.</title>
        <authorList>
            <person name="Bongrand C."/>
            <person name="Moriano-Gutierrez S."/>
            <person name="Arevalo P."/>
            <person name="Mcfall-Ngai M."/>
            <person name="Visick K."/>
            <person name="Polz M.F."/>
            <person name="Ruby E.G."/>
        </authorList>
    </citation>
    <scope>NUCLEOTIDE SEQUENCE [LARGE SCALE GENOMIC DNA]</scope>
    <source>
        <strain evidence="2">emors.4.1</strain>
    </source>
</reference>
<gene>
    <name evidence="1" type="ORF">GNP88_16630</name>
</gene>